<comment type="caution">
    <text evidence="3">The sequence shown here is derived from an EMBL/GenBank/DDBJ whole genome shotgun (WGS) entry which is preliminary data.</text>
</comment>
<evidence type="ECO:0000313" key="4">
    <source>
        <dbReference type="Proteomes" id="UP000246635"/>
    </source>
</evidence>
<keyword evidence="4" id="KW-1185">Reference proteome</keyword>
<name>A0A2V2YTD9_9BACL</name>
<dbReference type="InterPro" id="IPR012854">
    <property type="entry name" value="Cu_amine_oxidase-like_N"/>
</dbReference>
<dbReference type="AlphaFoldDB" id="A0A2V2YTD9"/>
<dbReference type="Proteomes" id="UP000246635">
    <property type="component" value="Unassembled WGS sequence"/>
</dbReference>
<evidence type="ECO:0000259" key="2">
    <source>
        <dbReference type="Pfam" id="PF07833"/>
    </source>
</evidence>
<feature type="chain" id="PRO_5015853342" evidence="1">
    <location>
        <begin position="21"/>
        <end position="275"/>
    </location>
</feature>
<evidence type="ECO:0000313" key="3">
    <source>
        <dbReference type="EMBL" id="PWW02733.1"/>
    </source>
</evidence>
<organism evidence="3 4">
    <name type="scientific">Paenibacillus cellulosilyticus</name>
    <dbReference type="NCBI Taxonomy" id="375489"/>
    <lineage>
        <taxon>Bacteria</taxon>
        <taxon>Bacillati</taxon>
        <taxon>Bacillota</taxon>
        <taxon>Bacilli</taxon>
        <taxon>Bacillales</taxon>
        <taxon>Paenibacillaceae</taxon>
        <taxon>Paenibacillus</taxon>
    </lineage>
</organism>
<feature type="signal peptide" evidence="1">
    <location>
        <begin position="1"/>
        <end position="20"/>
    </location>
</feature>
<protein>
    <submittedName>
        <fullName evidence="3">Copper amine oxidase-like protein</fullName>
    </submittedName>
</protein>
<dbReference type="SUPFAM" id="SSF55383">
    <property type="entry name" value="Copper amine oxidase, domain N"/>
    <property type="match status" value="1"/>
</dbReference>
<feature type="domain" description="Copper amine oxidase-like N-terminal" evidence="2">
    <location>
        <begin position="55"/>
        <end position="136"/>
    </location>
</feature>
<dbReference type="Gene3D" id="3.30.457.10">
    <property type="entry name" value="Copper amine oxidase-like, N-terminal domain"/>
    <property type="match status" value="1"/>
</dbReference>
<gene>
    <name evidence="3" type="ORF">DFQ01_1086</name>
</gene>
<proteinExistence type="predicted"/>
<dbReference type="InterPro" id="IPR036582">
    <property type="entry name" value="Mao_N_sf"/>
</dbReference>
<reference evidence="3 4" key="1">
    <citation type="submission" date="2018-05" db="EMBL/GenBank/DDBJ databases">
        <title>Genomic Encyclopedia of Type Strains, Phase III (KMG-III): the genomes of soil and plant-associated and newly described type strains.</title>
        <authorList>
            <person name="Whitman W."/>
        </authorList>
    </citation>
    <scope>NUCLEOTIDE SEQUENCE [LARGE SCALE GENOMIC DNA]</scope>
    <source>
        <strain evidence="3 4">CECT 5696</strain>
    </source>
</reference>
<keyword evidence="1" id="KW-0732">Signal</keyword>
<dbReference type="Pfam" id="PF07833">
    <property type="entry name" value="Cu_amine_oxidN1"/>
    <property type="match status" value="1"/>
</dbReference>
<evidence type="ECO:0000256" key="1">
    <source>
        <dbReference type="SAM" id="SignalP"/>
    </source>
</evidence>
<dbReference type="EMBL" id="QGTQ01000008">
    <property type="protein sequence ID" value="PWW02733.1"/>
    <property type="molecule type" value="Genomic_DNA"/>
</dbReference>
<accession>A0A2V2YTD9</accession>
<sequence length="275" mass="30472">MAVILSVSMLLPVGAHMTYAASKYVVLEAQWEDGHIDHVQTLLKDGVTYGSFFSLGSEASLHWSMEDKDTAVLSGSKKRIVVYMGSSIAEVDGQKVDMGRAPVWYISHLYVPIKFLAAALDGEVTGWDPKSGKVTITGLHNYNDTFSRSLWGYTYRIQSEVGDLEITNVKTGKLVTIPLGIKDIDVNTHNLTFDFEVTSKNLLIASILYSDRKTGVYDLYTLVFKNQGLIRKSIAHGLTEQIESIRSDGNIQLINDENIRVIEDGTGHVLEVNAR</sequence>